<evidence type="ECO:0000313" key="2">
    <source>
        <dbReference type="Proteomes" id="UP000198640"/>
    </source>
</evidence>
<gene>
    <name evidence="1" type="ORF">SAMN05421881_103924</name>
</gene>
<accession>A0A1H3KEQ6</accession>
<feature type="non-terminal residue" evidence="1">
    <location>
        <position position="1"/>
    </location>
</feature>
<keyword evidence="2" id="KW-1185">Reference proteome</keyword>
<name>A0A1H3KEQ6_9PROT</name>
<organism evidence="1 2">
    <name type="scientific">Nitrosomonas halophila</name>
    <dbReference type="NCBI Taxonomy" id="44576"/>
    <lineage>
        <taxon>Bacteria</taxon>
        <taxon>Pseudomonadati</taxon>
        <taxon>Pseudomonadota</taxon>
        <taxon>Betaproteobacteria</taxon>
        <taxon>Nitrosomonadales</taxon>
        <taxon>Nitrosomonadaceae</taxon>
        <taxon>Nitrosomonas</taxon>
    </lineage>
</organism>
<sequence>IFLVMNLLVLVRVFIRLKKFIAKMAIWATKNCMPGKIPFAYSCQLTSKRNFYLAAQKWVLDF</sequence>
<evidence type="ECO:0000313" key="1">
    <source>
        <dbReference type="EMBL" id="SDY50054.1"/>
    </source>
</evidence>
<dbReference type="AlphaFoldDB" id="A0A1H3KEQ6"/>
<reference evidence="1 2" key="1">
    <citation type="submission" date="2016-10" db="EMBL/GenBank/DDBJ databases">
        <authorList>
            <person name="de Groot N.N."/>
        </authorList>
    </citation>
    <scope>NUCLEOTIDE SEQUENCE [LARGE SCALE GENOMIC DNA]</scope>
    <source>
        <strain evidence="1 2">Nm1</strain>
    </source>
</reference>
<proteinExistence type="predicted"/>
<protein>
    <submittedName>
        <fullName evidence="1">Uncharacterized protein</fullName>
    </submittedName>
</protein>
<dbReference type="Proteomes" id="UP000198640">
    <property type="component" value="Unassembled WGS sequence"/>
</dbReference>
<dbReference type="EMBL" id="FNOY01000039">
    <property type="protein sequence ID" value="SDY50054.1"/>
    <property type="molecule type" value="Genomic_DNA"/>
</dbReference>